<accession>A0A4Y7JNN7</accession>
<dbReference type="AlphaFoldDB" id="A0A4Y7JNN7"/>
<evidence type="ECO:0000259" key="2">
    <source>
        <dbReference type="Pfam" id="PF03732"/>
    </source>
</evidence>
<feature type="region of interest" description="Disordered" evidence="1">
    <location>
        <begin position="240"/>
        <end position="305"/>
    </location>
</feature>
<reference evidence="3 4" key="1">
    <citation type="journal article" date="2018" name="Science">
        <title>The opium poppy genome and morphinan production.</title>
        <authorList>
            <person name="Guo L."/>
            <person name="Winzer T."/>
            <person name="Yang X."/>
            <person name="Li Y."/>
            <person name="Ning Z."/>
            <person name="He Z."/>
            <person name="Teodor R."/>
            <person name="Lu Y."/>
            <person name="Bowser T.A."/>
            <person name="Graham I.A."/>
            <person name="Ye K."/>
        </authorList>
    </citation>
    <scope>NUCLEOTIDE SEQUENCE [LARGE SCALE GENOMIC DNA]</scope>
    <source>
        <strain evidence="4">cv. HN1</strain>
        <tissue evidence="3">Leaves</tissue>
    </source>
</reference>
<feature type="domain" description="Retrotransposon gag" evidence="2">
    <location>
        <begin position="106"/>
        <end position="199"/>
    </location>
</feature>
<evidence type="ECO:0000256" key="1">
    <source>
        <dbReference type="SAM" id="MobiDB-lite"/>
    </source>
</evidence>
<sequence length="368" mass="42114">MKRVSFVLGFWLKRMADNNENQSLEGGNGPHIESSNLEILMKSMAEMRQHQLLLEERLGILPPRHNSGSAEEFNGSPLNPERAEEWLQHAEHVLEHVTDDRDMWVKLATYRFRRPARDWWKAVMKADGEVMTWNSLKDFFTDKYVPDAARDGKFHEFMFLTKGGMSVSAYNDKFIRLSRYGADLIAIDEAKAKKFIRELDPEMRKQLSCLRIRIYEDPLNRSLDYEKEMEDQLATRVRERPQQFSARQGPAKRPMFSAPNQTFGRLPVRPWTTGSASAPPATRPPSVRPQGRWRDFPKNPPTGLTQQGAIYAMEPVVTTNQEESEESKVLYTMVEGDDSATDQVVEVAGNCDASGVDLGEGEFNVWVD</sequence>
<keyword evidence="4" id="KW-1185">Reference proteome</keyword>
<dbReference type="Gramene" id="RZC61349">
    <property type="protein sequence ID" value="RZC61349"/>
    <property type="gene ID" value="C5167_023107"/>
</dbReference>
<organism evidence="3 4">
    <name type="scientific">Papaver somniferum</name>
    <name type="common">Opium poppy</name>
    <dbReference type="NCBI Taxonomy" id="3469"/>
    <lineage>
        <taxon>Eukaryota</taxon>
        <taxon>Viridiplantae</taxon>
        <taxon>Streptophyta</taxon>
        <taxon>Embryophyta</taxon>
        <taxon>Tracheophyta</taxon>
        <taxon>Spermatophyta</taxon>
        <taxon>Magnoliopsida</taxon>
        <taxon>Ranunculales</taxon>
        <taxon>Papaveraceae</taxon>
        <taxon>Papaveroideae</taxon>
        <taxon>Papaver</taxon>
    </lineage>
</organism>
<gene>
    <name evidence="3" type="ORF">C5167_023107</name>
</gene>
<dbReference type="EMBL" id="CM010719">
    <property type="protein sequence ID" value="RZC61349.1"/>
    <property type="molecule type" value="Genomic_DNA"/>
</dbReference>
<dbReference type="Proteomes" id="UP000316621">
    <property type="component" value="Chromosome 5"/>
</dbReference>
<dbReference type="Pfam" id="PF03732">
    <property type="entry name" value="Retrotrans_gag"/>
    <property type="match status" value="1"/>
</dbReference>
<dbReference type="InterPro" id="IPR005162">
    <property type="entry name" value="Retrotrans_gag_dom"/>
</dbReference>
<evidence type="ECO:0000313" key="4">
    <source>
        <dbReference type="Proteomes" id="UP000316621"/>
    </source>
</evidence>
<name>A0A4Y7JNN7_PAPSO</name>
<protein>
    <recommendedName>
        <fullName evidence="2">Retrotransposon gag domain-containing protein</fullName>
    </recommendedName>
</protein>
<dbReference type="OMA" id="CLRIRIY"/>
<feature type="compositionally biased region" description="Low complexity" evidence="1">
    <location>
        <begin position="270"/>
        <end position="280"/>
    </location>
</feature>
<evidence type="ECO:0000313" key="3">
    <source>
        <dbReference type="EMBL" id="RZC61349.1"/>
    </source>
</evidence>
<proteinExistence type="predicted"/>